<name>A0A7X5ZIS3_9GAMM</name>
<keyword evidence="3" id="KW-1185">Reference proteome</keyword>
<dbReference type="GO" id="GO:0006259">
    <property type="term" value="P:DNA metabolic process"/>
    <property type="evidence" value="ECO:0007669"/>
    <property type="project" value="InterPro"/>
</dbReference>
<dbReference type="Proteomes" id="UP000490980">
    <property type="component" value="Unassembled WGS sequence"/>
</dbReference>
<dbReference type="AlphaFoldDB" id="A0A7X5ZIS3"/>
<evidence type="ECO:0000313" key="2">
    <source>
        <dbReference type="EMBL" id="NII07218.1"/>
    </source>
</evidence>
<accession>A0A7X5ZIS3</accession>
<evidence type="ECO:0000256" key="1">
    <source>
        <dbReference type="SAM" id="MobiDB-lite"/>
    </source>
</evidence>
<protein>
    <submittedName>
        <fullName evidence="2">Recombinase RecT</fullName>
    </submittedName>
</protein>
<dbReference type="Pfam" id="PF03837">
    <property type="entry name" value="RecT"/>
    <property type="match status" value="1"/>
</dbReference>
<gene>
    <name evidence="2" type="ORF">HBF25_12575</name>
</gene>
<evidence type="ECO:0000313" key="3">
    <source>
        <dbReference type="Proteomes" id="UP000490980"/>
    </source>
</evidence>
<reference evidence="2 3" key="1">
    <citation type="submission" date="2020-03" db="EMBL/GenBank/DDBJ databases">
        <authorList>
            <person name="Lai Q."/>
        </authorList>
    </citation>
    <scope>NUCLEOTIDE SEQUENCE [LARGE SCALE GENOMIC DNA]</scope>
    <source>
        <strain evidence="2 3">CCUG 25036</strain>
    </source>
</reference>
<organism evidence="2 3">
    <name type="scientific">Luteibacter anthropi</name>
    <dbReference type="NCBI Taxonomy" id="564369"/>
    <lineage>
        <taxon>Bacteria</taxon>
        <taxon>Pseudomonadati</taxon>
        <taxon>Pseudomonadota</taxon>
        <taxon>Gammaproteobacteria</taxon>
        <taxon>Lysobacterales</taxon>
        <taxon>Rhodanobacteraceae</taxon>
        <taxon>Luteibacter</taxon>
    </lineage>
</organism>
<comment type="caution">
    <text evidence="2">The sequence shown here is derived from an EMBL/GenBank/DDBJ whole genome shotgun (WGS) entry which is preliminary data.</text>
</comment>
<dbReference type="InterPro" id="IPR018330">
    <property type="entry name" value="RecT_fam"/>
</dbReference>
<sequence>MTTSARMNALVPTSMGEAMHLAEIMSQANLLPDHLRGKPGDCLLVVMQAQRWGMDPVSVAQCTSVVRGKLCYEGKLVAAALYATGSVEGRIKYAYSGTGRARKVVVSAVPRGEDDAVSVEGTVEQWATDNKNWTANPDDMLAYRGARQWARRHAPEALLGVYTPDELDEIEPTRATVVSVTPVEYGAEDFERNLSAWLKAIEAGRRSVEDIIAMAETKGRLSDEQKKRIRDGHKPVTAEETEQ</sequence>
<dbReference type="EMBL" id="JAARLZ010000006">
    <property type="protein sequence ID" value="NII07218.1"/>
    <property type="molecule type" value="Genomic_DNA"/>
</dbReference>
<feature type="compositionally biased region" description="Basic and acidic residues" evidence="1">
    <location>
        <begin position="219"/>
        <end position="237"/>
    </location>
</feature>
<dbReference type="GO" id="GO:0003677">
    <property type="term" value="F:DNA binding"/>
    <property type="evidence" value="ECO:0007669"/>
    <property type="project" value="InterPro"/>
</dbReference>
<feature type="region of interest" description="Disordered" evidence="1">
    <location>
        <begin position="219"/>
        <end position="243"/>
    </location>
</feature>
<proteinExistence type="predicted"/>